<feature type="DNA-binding region" description="Homeobox" evidence="1">
    <location>
        <begin position="492"/>
        <end position="541"/>
    </location>
</feature>
<comment type="subcellular location">
    <subcellularLocation>
        <location evidence="1 2">Nucleus</location>
    </subcellularLocation>
</comment>
<dbReference type="GO" id="GO:0005634">
    <property type="term" value="C:nucleus"/>
    <property type="evidence" value="ECO:0007669"/>
    <property type="project" value="UniProtKB-SubCell"/>
</dbReference>
<dbReference type="RefSeq" id="XP_004341292.1">
    <property type="nucleotide sequence ID" value="XM_004341244.1"/>
</dbReference>
<dbReference type="STRING" id="1257118.L8H1X1"/>
<dbReference type="CDD" id="cd00086">
    <property type="entry name" value="homeodomain"/>
    <property type="match status" value="1"/>
</dbReference>
<evidence type="ECO:0000313" key="5">
    <source>
        <dbReference type="EMBL" id="ELR19207.1"/>
    </source>
</evidence>
<feature type="region of interest" description="Disordered" evidence="3">
    <location>
        <begin position="551"/>
        <end position="574"/>
    </location>
</feature>
<dbReference type="SMART" id="SM00389">
    <property type="entry name" value="HOX"/>
    <property type="match status" value="1"/>
</dbReference>
<dbReference type="OrthoDB" id="6159439at2759"/>
<keyword evidence="1 2" id="KW-0238">DNA-binding</keyword>
<dbReference type="Pfam" id="PF00046">
    <property type="entry name" value="Homeodomain"/>
    <property type="match status" value="1"/>
</dbReference>
<feature type="compositionally biased region" description="Polar residues" evidence="3">
    <location>
        <begin position="326"/>
        <end position="344"/>
    </location>
</feature>
<feature type="region of interest" description="Disordered" evidence="3">
    <location>
        <begin position="285"/>
        <end position="500"/>
    </location>
</feature>
<dbReference type="GO" id="GO:0003677">
    <property type="term" value="F:DNA binding"/>
    <property type="evidence" value="ECO:0007669"/>
    <property type="project" value="UniProtKB-UniRule"/>
</dbReference>
<dbReference type="InterPro" id="IPR001356">
    <property type="entry name" value="HD"/>
</dbReference>
<feature type="region of interest" description="Disordered" evidence="3">
    <location>
        <begin position="51"/>
        <end position="75"/>
    </location>
</feature>
<keyword evidence="1 2" id="KW-0539">Nucleus</keyword>
<gene>
    <name evidence="5" type="ORF">ACA1_263170</name>
</gene>
<dbReference type="Gene3D" id="1.10.10.60">
    <property type="entry name" value="Homeodomain-like"/>
    <property type="match status" value="1"/>
</dbReference>
<dbReference type="SUPFAM" id="SSF46689">
    <property type="entry name" value="Homeodomain-like"/>
    <property type="match status" value="1"/>
</dbReference>
<organism evidence="5 6">
    <name type="scientific">Acanthamoeba castellanii (strain ATCC 30010 / Neff)</name>
    <dbReference type="NCBI Taxonomy" id="1257118"/>
    <lineage>
        <taxon>Eukaryota</taxon>
        <taxon>Amoebozoa</taxon>
        <taxon>Discosea</taxon>
        <taxon>Longamoebia</taxon>
        <taxon>Centramoebida</taxon>
        <taxon>Acanthamoebidae</taxon>
        <taxon>Acanthamoeba</taxon>
    </lineage>
</organism>
<evidence type="ECO:0000256" key="1">
    <source>
        <dbReference type="PROSITE-ProRule" id="PRU00108"/>
    </source>
</evidence>
<name>L8H1X1_ACACF</name>
<feature type="compositionally biased region" description="Basic and acidic residues" evidence="3">
    <location>
        <begin position="452"/>
        <end position="472"/>
    </location>
</feature>
<dbReference type="VEuPathDB" id="AmoebaDB:ACA1_263170"/>
<dbReference type="Proteomes" id="UP000011083">
    <property type="component" value="Unassembled WGS sequence"/>
</dbReference>
<evidence type="ECO:0000259" key="4">
    <source>
        <dbReference type="PROSITE" id="PS50071"/>
    </source>
</evidence>
<proteinExistence type="predicted"/>
<evidence type="ECO:0000256" key="3">
    <source>
        <dbReference type="SAM" id="MobiDB-lite"/>
    </source>
</evidence>
<dbReference type="GeneID" id="14920389"/>
<dbReference type="EMBL" id="KB007933">
    <property type="protein sequence ID" value="ELR19207.1"/>
    <property type="molecule type" value="Genomic_DNA"/>
</dbReference>
<evidence type="ECO:0000256" key="2">
    <source>
        <dbReference type="RuleBase" id="RU000682"/>
    </source>
</evidence>
<dbReference type="AlphaFoldDB" id="L8H1X1"/>
<dbReference type="InterPro" id="IPR009057">
    <property type="entry name" value="Homeodomain-like_sf"/>
</dbReference>
<reference evidence="5 6" key="1">
    <citation type="journal article" date="2013" name="Genome Biol.">
        <title>Genome of Acanthamoeba castellanii highlights extensive lateral gene transfer and early evolution of tyrosine kinase signaling.</title>
        <authorList>
            <person name="Clarke M."/>
            <person name="Lohan A.J."/>
            <person name="Liu B."/>
            <person name="Lagkouvardos I."/>
            <person name="Roy S."/>
            <person name="Zafar N."/>
            <person name="Bertelli C."/>
            <person name="Schilde C."/>
            <person name="Kianianmomeni A."/>
            <person name="Burglin T.R."/>
            <person name="Frech C."/>
            <person name="Turcotte B."/>
            <person name="Kopec K.O."/>
            <person name="Synnott J.M."/>
            <person name="Choo C."/>
            <person name="Paponov I."/>
            <person name="Finkler A."/>
            <person name="Soon Heng Tan C."/>
            <person name="Hutchins A.P."/>
            <person name="Weinmeier T."/>
            <person name="Rattei T."/>
            <person name="Chu J.S."/>
            <person name="Gimenez G."/>
            <person name="Irimia M."/>
            <person name="Rigden D.J."/>
            <person name="Fitzpatrick D.A."/>
            <person name="Lorenzo-Morales J."/>
            <person name="Bateman A."/>
            <person name="Chiu C.H."/>
            <person name="Tang P."/>
            <person name="Hegemann P."/>
            <person name="Fromm H."/>
            <person name="Raoult D."/>
            <person name="Greub G."/>
            <person name="Miranda-Saavedra D."/>
            <person name="Chen N."/>
            <person name="Nash P."/>
            <person name="Ginger M.L."/>
            <person name="Horn M."/>
            <person name="Schaap P."/>
            <person name="Caler L."/>
            <person name="Loftus B."/>
        </authorList>
    </citation>
    <scope>NUCLEOTIDE SEQUENCE [LARGE SCALE GENOMIC DNA]</scope>
    <source>
        <strain evidence="5 6">Neff</strain>
    </source>
</reference>
<sequence>MLLPPLRTSQELLQPAVAVAPPIPFIPTSFSLKPSPSTLLGLHHSSLPSLDRASLRSASSPTYGEPTPGKRLPEKLPPFILGGGGPGGHDYPMYDGLMPVDWNSSSSKVIAQRERLLRTVMDASATARPAAAAAAAREGVIVGDNGVSAAAPSAEPRAAAVISTSGGGLGIAPTTTTTAMTTMEDSEEGYREGFMDGYKEGRKEGYEGTHHFKEAYRDGFREGRTGGYIDGKQEGYRGGRIDGALATSLDEEWDIDQYGNMLDSEATRGWRGQALPPLRRAKLHAGNGAAVPPPPALPPAHQQHHPSRPQSAVWERVPADKGASNDRVSSVSINFDFSGPTTSQQHDHGTHRHHHHHHHSHSHSHNHRHHHYHSHNHHDHGDPHRCSRVDVEDSGEGRRRDDDTNNPCGRTGSDTHDEKDIAESFGEESRDLRRTDERDGGENKKKRKKRKREAEARRDGNPTDRFDATLRDSKKRPRSEHSAASPPDSTDSEKKRKRATREQLDILERVFEQELANELGFSPRRIQIWFQNRRAKSKKKEGKQYVMVNYGKHSFKKEPRENAKQNGGGPGVAD</sequence>
<dbReference type="KEGG" id="acan:ACA1_263170"/>
<keyword evidence="6" id="KW-1185">Reference proteome</keyword>
<feature type="compositionally biased region" description="Basic residues" evidence="3">
    <location>
        <begin position="349"/>
        <end position="378"/>
    </location>
</feature>
<keyword evidence="1 2" id="KW-0371">Homeobox</keyword>
<evidence type="ECO:0000313" key="6">
    <source>
        <dbReference type="Proteomes" id="UP000011083"/>
    </source>
</evidence>
<accession>L8H1X1</accession>
<dbReference type="PROSITE" id="PS50071">
    <property type="entry name" value="HOMEOBOX_2"/>
    <property type="match status" value="1"/>
</dbReference>
<feature type="compositionally biased region" description="Basic and acidic residues" evidence="3">
    <location>
        <begin position="413"/>
        <end position="443"/>
    </location>
</feature>
<protein>
    <submittedName>
        <fullName evidence="5">Homeobox domain containing protein</fullName>
    </submittedName>
</protein>
<feature type="compositionally biased region" description="Basic and acidic residues" evidence="3">
    <location>
        <begin position="379"/>
        <end position="403"/>
    </location>
</feature>
<feature type="compositionally biased region" description="Low complexity" evidence="3">
    <location>
        <begin position="51"/>
        <end position="61"/>
    </location>
</feature>
<feature type="domain" description="Homeobox" evidence="4">
    <location>
        <begin position="490"/>
        <end position="540"/>
    </location>
</feature>